<feature type="domain" description="Tyr recombinase" evidence="5">
    <location>
        <begin position="51"/>
        <end position="267"/>
    </location>
</feature>
<proteinExistence type="inferred from homology"/>
<protein>
    <submittedName>
        <fullName evidence="6">Tyrosine recombinase XerD</fullName>
    </submittedName>
</protein>
<dbReference type="Gene3D" id="1.10.443.10">
    <property type="entry name" value="Intergrase catalytic core"/>
    <property type="match status" value="1"/>
</dbReference>
<evidence type="ECO:0000259" key="5">
    <source>
        <dbReference type="PROSITE" id="PS51898"/>
    </source>
</evidence>
<keyword evidence="7" id="KW-1185">Reference proteome</keyword>
<dbReference type="AlphaFoldDB" id="A0A5C5ZXW8"/>
<reference evidence="6 7" key="1">
    <citation type="submission" date="2019-02" db="EMBL/GenBank/DDBJ databases">
        <title>Deep-cultivation of Planctomycetes and their phenomic and genomic characterization uncovers novel biology.</title>
        <authorList>
            <person name="Wiegand S."/>
            <person name="Jogler M."/>
            <person name="Boedeker C."/>
            <person name="Pinto D."/>
            <person name="Vollmers J."/>
            <person name="Rivas-Marin E."/>
            <person name="Kohn T."/>
            <person name="Peeters S.H."/>
            <person name="Heuer A."/>
            <person name="Rast P."/>
            <person name="Oberbeckmann S."/>
            <person name="Bunk B."/>
            <person name="Jeske O."/>
            <person name="Meyerdierks A."/>
            <person name="Storesund J.E."/>
            <person name="Kallscheuer N."/>
            <person name="Luecker S."/>
            <person name="Lage O.M."/>
            <person name="Pohl T."/>
            <person name="Merkel B.J."/>
            <person name="Hornburger P."/>
            <person name="Mueller R.-W."/>
            <person name="Bruemmer F."/>
            <person name="Labrenz M."/>
            <person name="Spormann A.M."/>
            <person name="Op Den Camp H."/>
            <person name="Overmann J."/>
            <person name="Amann R."/>
            <person name="Jetten M.S.M."/>
            <person name="Mascher T."/>
            <person name="Medema M.H."/>
            <person name="Devos D.P."/>
            <person name="Kaster A.-K."/>
            <person name="Ovreas L."/>
            <person name="Rohde M."/>
            <person name="Galperin M.Y."/>
            <person name="Jogler C."/>
        </authorList>
    </citation>
    <scope>NUCLEOTIDE SEQUENCE [LARGE SCALE GENOMIC DNA]</scope>
    <source>
        <strain evidence="6 7">Pla52n</strain>
    </source>
</reference>
<sequence>MESHLTNLAVKENLAENSQDQAFYAILYLFTHVLKRELKEVNAIRSTKPKRVPVVMSRPEVRSVLSHLSGVYFLMAQLMYGTGMRLGECLRLRVKDIDFDNRMIYVRRSKGKKDRRVPLPETVVESLQKKLQWRRKLHDQDLAEGVASVFLPKALDRKYPNAHREFRWQFIFASHRLSRNPRDRRMHRHHLHKKTFPDHLKRAVEKAGIEKQITSHVFRHSFATHLLASGTDIRTIQELLGHADVKTTMIYLHCLSDPSETVKSPLDRLNEGIVDRNNASEHVRAQAKELELHASDGGVAKPRNGGESVQESSRMQTHIPDQPVIDRGCVESTPPLPTSEGGSSRVGLMRDASRRIGTWVAVHLRGFGKRQDRGVASG</sequence>
<evidence type="ECO:0000256" key="2">
    <source>
        <dbReference type="ARBA" id="ARBA00023125"/>
    </source>
</evidence>
<keyword evidence="2" id="KW-0238">DNA-binding</keyword>
<dbReference type="GO" id="GO:0006310">
    <property type="term" value="P:DNA recombination"/>
    <property type="evidence" value="ECO:0007669"/>
    <property type="project" value="UniProtKB-KW"/>
</dbReference>
<name>A0A5C5ZXW8_9BACT</name>
<dbReference type="InterPro" id="IPR010998">
    <property type="entry name" value="Integrase_recombinase_N"/>
</dbReference>
<dbReference type="SUPFAM" id="SSF56349">
    <property type="entry name" value="DNA breaking-rejoining enzymes"/>
    <property type="match status" value="1"/>
</dbReference>
<dbReference type="PROSITE" id="PS51898">
    <property type="entry name" value="TYR_RECOMBINASE"/>
    <property type="match status" value="1"/>
</dbReference>
<evidence type="ECO:0000256" key="3">
    <source>
        <dbReference type="ARBA" id="ARBA00023172"/>
    </source>
</evidence>
<dbReference type="PANTHER" id="PTHR30349:SF64">
    <property type="entry name" value="PROPHAGE INTEGRASE INTD-RELATED"/>
    <property type="match status" value="1"/>
</dbReference>
<dbReference type="GO" id="GO:0003677">
    <property type="term" value="F:DNA binding"/>
    <property type="evidence" value="ECO:0007669"/>
    <property type="project" value="UniProtKB-KW"/>
</dbReference>
<evidence type="ECO:0000313" key="7">
    <source>
        <dbReference type="Proteomes" id="UP000320176"/>
    </source>
</evidence>
<keyword evidence="3" id="KW-0233">DNA recombination</keyword>
<comment type="caution">
    <text evidence="6">The sequence shown here is derived from an EMBL/GenBank/DDBJ whole genome shotgun (WGS) entry which is preliminary data.</text>
</comment>
<dbReference type="PANTHER" id="PTHR30349">
    <property type="entry name" value="PHAGE INTEGRASE-RELATED"/>
    <property type="match status" value="1"/>
</dbReference>
<dbReference type="InterPro" id="IPR050090">
    <property type="entry name" value="Tyrosine_recombinase_XerCD"/>
</dbReference>
<gene>
    <name evidence="6" type="primary">xerD_6</name>
    <name evidence="6" type="ORF">Pla52n_64160</name>
</gene>
<organism evidence="6 7">
    <name type="scientific">Stieleria varia</name>
    <dbReference type="NCBI Taxonomy" id="2528005"/>
    <lineage>
        <taxon>Bacteria</taxon>
        <taxon>Pseudomonadati</taxon>
        <taxon>Planctomycetota</taxon>
        <taxon>Planctomycetia</taxon>
        <taxon>Pirellulales</taxon>
        <taxon>Pirellulaceae</taxon>
        <taxon>Stieleria</taxon>
    </lineage>
</organism>
<dbReference type="Gene3D" id="1.10.150.130">
    <property type="match status" value="1"/>
</dbReference>
<dbReference type="InterPro" id="IPR011010">
    <property type="entry name" value="DNA_brk_join_enz"/>
</dbReference>
<dbReference type="GO" id="GO:0015074">
    <property type="term" value="P:DNA integration"/>
    <property type="evidence" value="ECO:0007669"/>
    <property type="project" value="InterPro"/>
</dbReference>
<feature type="region of interest" description="Disordered" evidence="4">
    <location>
        <begin position="292"/>
        <end position="315"/>
    </location>
</feature>
<dbReference type="Pfam" id="PF00589">
    <property type="entry name" value="Phage_integrase"/>
    <property type="match status" value="1"/>
</dbReference>
<dbReference type="InterPro" id="IPR002104">
    <property type="entry name" value="Integrase_catalytic"/>
</dbReference>
<dbReference type="EMBL" id="SJPN01000012">
    <property type="protein sequence ID" value="TWT92119.1"/>
    <property type="molecule type" value="Genomic_DNA"/>
</dbReference>
<dbReference type="NCBIfam" id="TIGR02249">
    <property type="entry name" value="integrase_gron"/>
    <property type="match status" value="1"/>
</dbReference>
<accession>A0A5C5ZXW8</accession>
<dbReference type="Proteomes" id="UP000320176">
    <property type="component" value="Unassembled WGS sequence"/>
</dbReference>
<dbReference type="InterPro" id="IPR013762">
    <property type="entry name" value="Integrase-like_cat_sf"/>
</dbReference>
<evidence type="ECO:0000256" key="1">
    <source>
        <dbReference type="ARBA" id="ARBA00008857"/>
    </source>
</evidence>
<comment type="similarity">
    <text evidence="1">Belongs to the 'phage' integrase family.</text>
</comment>
<dbReference type="CDD" id="cd01193">
    <property type="entry name" value="INT_IntI_C"/>
    <property type="match status" value="1"/>
</dbReference>
<evidence type="ECO:0000313" key="6">
    <source>
        <dbReference type="EMBL" id="TWT92119.1"/>
    </source>
</evidence>
<evidence type="ECO:0000256" key="4">
    <source>
        <dbReference type="SAM" id="MobiDB-lite"/>
    </source>
</evidence>
<dbReference type="InterPro" id="IPR011946">
    <property type="entry name" value="Integrase_integron-type"/>
</dbReference>